<evidence type="ECO:0000256" key="11">
    <source>
        <dbReference type="HAMAP-Rule" id="MF_01398"/>
    </source>
</evidence>
<name>A0A161UW94_NODSP</name>
<dbReference type="GO" id="GO:0012505">
    <property type="term" value="C:endomembrane system"/>
    <property type="evidence" value="ECO:0007669"/>
    <property type="project" value="UniProtKB-SubCell"/>
</dbReference>
<comment type="function">
    <text evidence="9 11">F(1)F(0) ATP synthase produces ATP from ADP in the presence of a proton or sodium gradient. F-type ATPases consist of two structural domains, F(1) containing the extramembraneous catalytic core and F(0) containing the membrane proton channel, linked together by a central stalk and a peripheral stalk. During catalysis, ATP synthesis in the catalytic domain of F(1) is coupled via a rotary mechanism of the central stalk subunits to proton translocation.</text>
</comment>
<evidence type="ECO:0000256" key="2">
    <source>
        <dbReference type="ARBA" id="ARBA00022547"/>
    </source>
</evidence>
<feature type="coiled-coil region" evidence="13">
    <location>
        <begin position="64"/>
        <end position="157"/>
    </location>
</feature>
<dbReference type="Proteomes" id="UP000076555">
    <property type="component" value="Unassembled WGS sequence"/>
</dbReference>
<keyword evidence="7 11" id="KW-0472">Membrane</keyword>
<dbReference type="InterPro" id="IPR002146">
    <property type="entry name" value="ATP_synth_b/b'su_bac/chlpt"/>
</dbReference>
<dbReference type="AlphaFoldDB" id="A0A161UW94"/>
<keyword evidence="4 11" id="KW-0375">Hydrogen ion transport</keyword>
<dbReference type="CDD" id="cd06503">
    <property type="entry name" value="ATP-synt_Fo_b"/>
    <property type="match status" value="1"/>
</dbReference>
<keyword evidence="13" id="KW-0175">Coiled coil</keyword>
<dbReference type="EMBL" id="LWAJ01000095">
    <property type="protein sequence ID" value="KZL50323.1"/>
    <property type="molecule type" value="Genomic_DNA"/>
</dbReference>
<keyword evidence="1 11" id="KW-0813">Transport</keyword>
<dbReference type="OrthoDB" id="461217at2"/>
<keyword evidence="11" id="KW-0793">Thylakoid</keyword>
<dbReference type="Pfam" id="PF00430">
    <property type="entry name" value="ATP-synt_B"/>
    <property type="match status" value="1"/>
</dbReference>
<evidence type="ECO:0000256" key="6">
    <source>
        <dbReference type="ARBA" id="ARBA00023065"/>
    </source>
</evidence>
<evidence type="ECO:0000256" key="9">
    <source>
        <dbReference type="ARBA" id="ARBA00025198"/>
    </source>
</evidence>
<dbReference type="GO" id="GO:0046933">
    <property type="term" value="F:proton-transporting ATP synthase activity, rotational mechanism"/>
    <property type="evidence" value="ECO:0007669"/>
    <property type="project" value="UniProtKB-UniRule"/>
</dbReference>
<gene>
    <name evidence="11" type="primary">atpF</name>
    <name evidence="14" type="ORF">A2T98_08120</name>
</gene>
<comment type="caution">
    <text evidence="14">The sequence shown here is derived from an EMBL/GenBank/DDBJ whole genome shotgun (WGS) entry which is preliminary data.</text>
</comment>
<reference evidence="14 15" key="1">
    <citation type="submission" date="2016-04" db="EMBL/GenBank/DDBJ databases">
        <title>Draft Genome Assembly of the Bloom-forming Cyanobacterium Nodularia spumigena Strain CENA596 in Shrimp Production Ponds.</title>
        <authorList>
            <person name="Popin R.V."/>
            <person name="Rigonato J."/>
            <person name="Abreu V.A."/>
            <person name="Andreote A.P."/>
            <person name="Silveira S.B."/>
            <person name="Odebrecht C."/>
            <person name="Fiore M.F."/>
        </authorList>
    </citation>
    <scope>NUCLEOTIDE SEQUENCE [LARGE SCALE GENOMIC DNA]</scope>
    <source>
        <strain evidence="14 15">CENA596</strain>
    </source>
</reference>
<evidence type="ECO:0000256" key="13">
    <source>
        <dbReference type="SAM" id="Coils"/>
    </source>
</evidence>
<keyword evidence="8 11" id="KW-0066">ATP synthesis</keyword>
<keyword evidence="3 11" id="KW-0812">Transmembrane</keyword>
<comment type="similarity">
    <text evidence="11 12">Belongs to the ATPase B chain family.</text>
</comment>
<evidence type="ECO:0000256" key="10">
    <source>
        <dbReference type="ARBA" id="ARBA00037847"/>
    </source>
</evidence>
<evidence type="ECO:0000256" key="1">
    <source>
        <dbReference type="ARBA" id="ARBA00022448"/>
    </source>
</evidence>
<dbReference type="GO" id="GO:0045259">
    <property type="term" value="C:proton-transporting ATP synthase complex"/>
    <property type="evidence" value="ECO:0007669"/>
    <property type="project" value="UniProtKB-KW"/>
</dbReference>
<evidence type="ECO:0000256" key="5">
    <source>
        <dbReference type="ARBA" id="ARBA00022989"/>
    </source>
</evidence>
<organism evidence="14 15">
    <name type="scientific">Nodularia spumigena CENA596</name>
    <dbReference type="NCBI Taxonomy" id="1819295"/>
    <lineage>
        <taxon>Bacteria</taxon>
        <taxon>Bacillati</taxon>
        <taxon>Cyanobacteriota</taxon>
        <taxon>Cyanophyceae</taxon>
        <taxon>Nostocales</taxon>
        <taxon>Nodulariaceae</taxon>
        <taxon>Nodularia</taxon>
    </lineage>
</organism>
<accession>A0A161UW94</accession>
<evidence type="ECO:0000313" key="15">
    <source>
        <dbReference type="Proteomes" id="UP000076555"/>
    </source>
</evidence>
<dbReference type="PANTHER" id="PTHR34264:SF3">
    <property type="entry name" value="ATP SYNTHASE SUBUNIT B, CHLOROPLASTIC"/>
    <property type="match status" value="1"/>
</dbReference>
<dbReference type="NCBIfam" id="NF005606">
    <property type="entry name" value="PRK07352.1"/>
    <property type="match status" value="1"/>
</dbReference>
<dbReference type="PANTHER" id="PTHR34264">
    <property type="entry name" value="ATP SYNTHASE SUBUNIT B, CHLOROPLASTIC"/>
    <property type="match status" value="1"/>
</dbReference>
<keyword evidence="2 11" id="KW-0138">CF(0)</keyword>
<feature type="transmembrane region" description="Helical" evidence="11">
    <location>
        <begin position="37"/>
        <end position="56"/>
    </location>
</feature>
<evidence type="ECO:0000313" key="14">
    <source>
        <dbReference type="EMBL" id="KZL50323.1"/>
    </source>
</evidence>
<protein>
    <recommendedName>
        <fullName evidence="11">ATP synthase subunit b</fullName>
    </recommendedName>
    <alternativeName>
        <fullName evidence="11">ATP synthase F(0) sector subunit b</fullName>
    </alternativeName>
    <alternativeName>
        <fullName evidence="11">ATPase subunit I</fullName>
    </alternativeName>
    <alternativeName>
        <fullName evidence="11">F-type ATPase subunit b</fullName>
        <shortName evidence="11">F-ATPase subunit b</shortName>
    </alternativeName>
</protein>
<dbReference type="GO" id="GO:0031676">
    <property type="term" value="C:plasma membrane-derived thylakoid membrane"/>
    <property type="evidence" value="ECO:0007669"/>
    <property type="project" value="UniProtKB-SubCell"/>
</dbReference>
<evidence type="ECO:0000256" key="8">
    <source>
        <dbReference type="ARBA" id="ARBA00023310"/>
    </source>
</evidence>
<keyword evidence="6 11" id="KW-0406">Ion transport</keyword>
<comment type="subunit">
    <text evidence="11">F-type ATPases have 2 components, F(1) - the catalytic core - and F(0) - the membrane proton channel. F(1) has five subunits: alpha(3), beta(3), gamma(1), delta(1), epsilon(1). F(0) has four main subunits: a(1), b(1), b'(1) and c(10-14). The alpha and beta chains form an alternating ring which encloses part of the gamma chain. F(1) is attached to F(0) by a central stalk formed by the gamma and epsilon chains, while a peripheral stalk is formed by the delta, b and b' chains.</text>
</comment>
<keyword evidence="5 11" id="KW-1133">Transmembrane helix</keyword>
<evidence type="ECO:0000256" key="3">
    <source>
        <dbReference type="ARBA" id="ARBA00022692"/>
    </source>
</evidence>
<dbReference type="HAMAP" id="MF_01398">
    <property type="entry name" value="ATP_synth_b_bprime"/>
    <property type="match status" value="1"/>
</dbReference>
<proteinExistence type="inferred from homology"/>
<dbReference type="RefSeq" id="WP_063872306.1">
    <property type="nucleotide sequence ID" value="NZ_CAWMRI010000095.1"/>
</dbReference>
<evidence type="ECO:0000256" key="12">
    <source>
        <dbReference type="RuleBase" id="RU003848"/>
    </source>
</evidence>
<evidence type="ECO:0000256" key="7">
    <source>
        <dbReference type="ARBA" id="ARBA00023136"/>
    </source>
</evidence>
<sequence>MGTFLLLMAEASAVGGDLAEEAGHGGFSLNTDIFDTNLINLAIIITVLLVFGRKVLGKTLKGRRDTIETAIKNAEQRASQAAQRLKEAQQKLEQAQAEAERIKKAAQENAQAASEAILAQAAVDIERLQAAGAADLNADLNKAIAQLQQRVVAQALQKVESELKSGIADDAQQILIERSIAQLGGEV</sequence>
<comment type="subcellular location">
    <subcellularLocation>
        <location evidence="11">Cellular thylakoid membrane</location>
        <topology evidence="11">Single-pass membrane protein</topology>
    </subcellularLocation>
    <subcellularLocation>
        <location evidence="10">Endomembrane system</location>
        <topology evidence="10">Single-pass membrane protein</topology>
    </subcellularLocation>
</comment>
<evidence type="ECO:0000256" key="4">
    <source>
        <dbReference type="ARBA" id="ARBA00022781"/>
    </source>
</evidence>
<dbReference type="GeneID" id="78018205"/>
<comment type="function">
    <text evidence="11">Component of the F(0) channel, it forms part of the peripheral stalk, linking F(1) to F(0).</text>
</comment>